<evidence type="ECO:0000259" key="1">
    <source>
        <dbReference type="PROSITE" id="PS50878"/>
    </source>
</evidence>
<dbReference type="InterPro" id="IPR043502">
    <property type="entry name" value="DNA/RNA_pol_sf"/>
</dbReference>
<proteinExistence type="predicted"/>
<name>A0AAW0P168_9GOBI</name>
<dbReference type="SUPFAM" id="SSF56672">
    <property type="entry name" value="DNA/RNA polymerases"/>
    <property type="match status" value="1"/>
</dbReference>
<organism evidence="2 3">
    <name type="scientific">Mugilogobius chulae</name>
    <name type="common">yellowstripe goby</name>
    <dbReference type="NCBI Taxonomy" id="88201"/>
    <lineage>
        <taxon>Eukaryota</taxon>
        <taxon>Metazoa</taxon>
        <taxon>Chordata</taxon>
        <taxon>Craniata</taxon>
        <taxon>Vertebrata</taxon>
        <taxon>Euteleostomi</taxon>
        <taxon>Actinopterygii</taxon>
        <taxon>Neopterygii</taxon>
        <taxon>Teleostei</taxon>
        <taxon>Neoteleostei</taxon>
        <taxon>Acanthomorphata</taxon>
        <taxon>Gobiaria</taxon>
        <taxon>Gobiiformes</taxon>
        <taxon>Gobioidei</taxon>
        <taxon>Gobiidae</taxon>
        <taxon>Gobionellinae</taxon>
        <taxon>Mugilogobius</taxon>
    </lineage>
</organism>
<evidence type="ECO:0000313" key="2">
    <source>
        <dbReference type="EMBL" id="KAK7910433.1"/>
    </source>
</evidence>
<dbReference type="InterPro" id="IPR004244">
    <property type="entry name" value="Transposase_22"/>
</dbReference>
<gene>
    <name evidence="2" type="ORF">WMY93_015117</name>
</gene>
<dbReference type="EMBL" id="JBBPFD010000010">
    <property type="protein sequence ID" value="KAK7910433.1"/>
    <property type="molecule type" value="Genomic_DNA"/>
</dbReference>
<evidence type="ECO:0000313" key="3">
    <source>
        <dbReference type="Proteomes" id="UP001460270"/>
    </source>
</evidence>
<dbReference type="PANTHER" id="PTHR11505">
    <property type="entry name" value="L1 TRANSPOSABLE ELEMENT-RELATED"/>
    <property type="match status" value="1"/>
</dbReference>
<feature type="domain" description="Reverse transcriptase" evidence="1">
    <location>
        <begin position="1"/>
        <end position="54"/>
    </location>
</feature>
<dbReference type="Proteomes" id="UP001460270">
    <property type="component" value="Unassembled WGS sequence"/>
</dbReference>
<dbReference type="Gene3D" id="3.30.70.1820">
    <property type="entry name" value="L1 transposable element, RRM domain"/>
    <property type="match status" value="1"/>
</dbReference>
<reference evidence="3" key="1">
    <citation type="submission" date="2024-04" db="EMBL/GenBank/DDBJ databases">
        <title>Salinicola lusitanus LLJ914,a marine bacterium isolated from the Okinawa Trough.</title>
        <authorList>
            <person name="Li J."/>
        </authorList>
    </citation>
    <scope>NUCLEOTIDE SEQUENCE [LARGE SCALE GENOMIC DNA]</scope>
</reference>
<dbReference type="InterPro" id="IPR000477">
    <property type="entry name" value="RT_dom"/>
</dbReference>
<comment type="caution">
    <text evidence="2">The sequence shown here is derived from an EMBL/GenBank/DDBJ whole genome shotgun (WGS) entry which is preliminary data.</text>
</comment>
<dbReference type="AlphaFoldDB" id="A0AAW0P168"/>
<dbReference type="PROSITE" id="PS50878">
    <property type="entry name" value="RT_POL"/>
    <property type="match status" value="1"/>
</dbReference>
<sequence>MNIDDWLLASHTSQQLREHTELLLALVTSLGFTINWEKSVLIPSQSTKFIVLRLNSVTYKAQLSVERIEAFSACLATFRWGLLLPYRTCHGLLDLMASALVVIPLGRLDIFCSQPWALLLRRDLASKCKETKRDMTDFGSSITNMAVQVDYIENQSRRNNLLFDGIPESEHEKWSESEDKIRKIISDNLKLDTKHIELERVHRSGKLPGQGGKPRPIVVKFLRHKDRLAVMDRAKHLKGSIFMLMRTPAMKEARKRGDISDMINSSHIHQQGRHRNLANGAVERA</sequence>
<protein>
    <recommendedName>
        <fullName evidence="1">Reverse transcriptase domain-containing protein</fullName>
    </recommendedName>
</protein>
<keyword evidence="3" id="KW-1185">Reference proteome</keyword>
<accession>A0AAW0P168</accession>